<dbReference type="InterPro" id="IPR012334">
    <property type="entry name" value="Pectin_lyas_fold"/>
</dbReference>
<name>A0A545T4P8_9GAMM</name>
<feature type="signal peptide" evidence="1">
    <location>
        <begin position="1"/>
        <end position="20"/>
    </location>
</feature>
<comment type="caution">
    <text evidence="2">The sequence shown here is derived from an EMBL/GenBank/DDBJ whole genome shotgun (WGS) entry which is preliminary data.</text>
</comment>
<protein>
    <submittedName>
        <fullName evidence="2">Right-handed parallel beta-helix repeat-containing protein</fullName>
    </submittedName>
</protein>
<dbReference type="EMBL" id="VIKR01000005">
    <property type="protein sequence ID" value="TQV72207.1"/>
    <property type="molecule type" value="Genomic_DNA"/>
</dbReference>
<dbReference type="AlphaFoldDB" id="A0A545T4P8"/>
<proteinExistence type="predicted"/>
<feature type="chain" id="PRO_5021962251" evidence="1">
    <location>
        <begin position="21"/>
        <end position="329"/>
    </location>
</feature>
<sequence length="329" mass="34890">MSFKLFIALALSVLSTTAMACDVTVPSGGSITNAVNSLSTSGGKVCLQNGTYFISDFRLTKDNVHIQGQGRGQTTVYASGSRGISVRGKNATLSRFSLIGNGGTRASRTFGILSYDTSNVNIWTLDIEQFKISVGVNLSSQVKISNVWANHNGDPNNESAGGTSGSDPHIWISKSQFVDVKYGNYYGQADGYKPGGDGELAAYDSTFVNFDSTYVWNSGASGIYLVNCDNCSIRNTRVANADGWGLDVVGGSNNFSASGNIVDGARFSAVIFHEDVNGPGVFSNNQFWGSNNYSGVGNCPAINVRGNLTNVTLFGNTNYDSGPIACRRR</sequence>
<dbReference type="PROSITE" id="PS51257">
    <property type="entry name" value="PROKAR_LIPOPROTEIN"/>
    <property type="match status" value="1"/>
</dbReference>
<accession>A0A545T4P8</accession>
<evidence type="ECO:0000313" key="2">
    <source>
        <dbReference type="EMBL" id="TQV72207.1"/>
    </source>
</evidence>
<keyword evidence="1" id="KW-0732">Signal</keyword>
<dbReference type="OrthoDB" id="5696494at2"/>
<dbReference type="Proteomes" id="UP000317839">
    <property type="component" value="Unassembled WGS sequence"/>
</dbReference>
<keyword evidence="3" id="KW-1185">Reference proteome</keyword>
<dbReference type="RefSeq" id="WP_142943537.1">
    <property type="nucleotide sequence ID" value="NZ_VIKR01000005.1"/>
</dbReference>
<organism evidence="2 3">
    <name type="scientific">Aliikangiella marina</name>
    <dbReference type="NCBI Taxonomy" id="1712262"/>
    <lineage>
        <taxon>Bacteria</taxon>
        <taxon>Pseudomonadati</taxon>
        <taxon>Pseudomonadota</taxon>
        <taxon>Gammaproteobacteria</taxon>
        <taxon>Oceanospirillales</taxon>
        <taxon>Pleioneaceae</taxon>
        <taxon>Aliikangiella</taxon>
    </lineage>
</organism>
<evidence type="ECO:0000313" key="3">
    <source>
        <dbReference type="Proteomes" id="UP000317839"/>
    </source>
</evidence>
<dbReference type="InterPro" id="IPR011050">
    <property type="entry name" value="Pectin_lyase_fold/virulence"/>
</dbReference>
<gene>
    <name evidence="2" type="ORF">FLL45_18485</name>
</gene>
<evidence type="ECO:0000256" key="1">
    <source>
        <dbReference type="SAM" id="SignalP"/>
    </source>
</evidence>
<dbReference type="SUPFAM" id="SSF51126">
    <property type="entry name" value="Pectin lyase-like"/>
    <property type="match status" value="1"/>
</dbReference>
<dbReference type="Gene3D" id="2.160.20.10">
    <property type="entry name" value="Single-stranded right-handed beta-helix, Pectin lyase-like"/>
    <property type="match status" value="1"/>
</dbReference>
<reference evidence="2 3" key="1">
    <citation type="submission" date="2019-06" db="EMBL/GenBank/DDBJ databases">
        <title>Draft genome of Aliikangiella marina GYP-15.</title>
        <authorList>
            <person name="Wang G."/>
        </authorList>
    </citation>
    <scope>NUCLEOTIDE SEQUENCE [LARGE SCALE GENOMIC DNA]</scope>
    <source>
        <strain evidence="2 3">GYP-15</strain>
    </source>
</reference>